<proteinExistence type="predicted"/>
<dbReference type="OrthoDB" id="7793240at2"/>
<dbReference type="Gene3D" id="1.10.606.20">
    <property type="match status" value="1"/>
</dbReference>
<organism evidence="1 2">
    <name type="scientific">Emticicia agri</name>
    <dbReference type="NCBI Taxonomy" id="2492393"/>
    <lineage>
        <taxon>Bacteria</taxon>
        <taxon>Pseudomonadati</taxon>
        <taxon>Bacteroidota</taxon>
        <taxon>Cytophagia</taxon>
        <taxon>Cytophagales</taxon>
        <taxon>Leadbetterellaceae</taxon>
        <taxon>Emticicia</taxon>
    </lineage>
</organism>
<dbReference type="PANTHER" id="PTHR34599">
    <property type="entry name" value="PEROXIDASE-RELATED"/>
    <property type="match status" value="1"/>
</dbReference>
<gene>
    <name evidence="1" type="ORF">EWM59_11265</name>
</gene>
<protein>
    <submittedName>
        <fullName evidence="1">Phosphoesterase</fullName>
    </submittedName>
</protein>
<name>A0A4V1ZDA4_9BACT</name>
<evidence type="ECO:0000313" key="2">
    <source>
        <dbReference type="Proteomes" id="UP000293162"/>
    </source>
</evidence>
<sequence length="453" mass="49869">MRNLYAVFSIKRVKVTLYAITCILTILLSSCKDKTDKEVIAPAVESKKTNTYDASLAINWASLQLRLIKSTPGYAAPVAARSLAYTSLAFYESVVYGLDGYQSLTGKITGLKNLPVPDSTKEYNWAIAANAAISTLIKELYATTNDDNKASIDSLRRVSEAALKTGITNQQLIERSINFGADIAKAIWDYSKTDGGNEGWNNNFSTTYKVPIAIGSWEPVSNQKTPLLPYWGKNRNFSSLNNTVVPLAPIAFSFKENSTMYNAAKEVYTINKALTADQKALANFWADAGITPAGHSFSIANIALKKEKSKLDKAAEVYIKLGLTMNDAFVVCWKLKYNYNLMAPVTYIRQAIAPGWLPLVATQPVPSYTSDNATISGASAEILTSVFGENYAFTDNTYQGSLPNRSFKSFEEYTNEATVAQLFAGVQYRMANENGQKNGREIAKNILKLNFKK</sequence>
<dbReference type="InterPro" id="IPR036938">
    <property type="entry name" value="PAP2/HPO_sf"/>
</dbReference>
<comment type="caution">
    <text evidence="1">The sequence shown here is derived from an EMBL/GenBank/DDBJ whole genome shotgun (WGS) entry which is preliminary data.</text>
</comment>
<dbReference type="AlphaFoldDB" id="A0A4V1ZDA4"/>
<dbReference type="InterPro" id="IPR052559">
    <property type="entry name" value="V-haloperoxidase"/>
</dbReference>
<reference evidence="1 2" key="1">
    <citation type="submission" date="2019-02" db="EMBL/GenBank/DDBJ databases">
        <title>Bacterial novel species Emticicia sp. 17J42-9 isolated from soil.</title>
        <authorList>
            <person name="Jung H.-Y."/>
        </authorList>
    </citation>
    <scope>NUCLEOTIDE SEQUENCE [LARGE SCALE GENOMIC DNA]</scope>
    <source>
        <strain evidence="1 2">17J42-9</strain>
    </source>
</reference>
<dbReference type="RefSeq" id="WP_130021076.1">
    <property type="nucleotide sequence ID" value="NZ_SEWF01000014.1"/>
</dbReference>
<dbReference type="PANTHER" id="PTHR34599:SF1">
    <property type="entry name" value="PHOSPHATIDIC ACID PHOSPHATASE TYPE 2_HALOPEROXIDASE DOMAIN-CONTAINING PROTEIN"/>
    <property type="match status" value="1"/>
</dbReference>
<dbReference type="Proteomes" id="UP000293162">
    <property type="component" value="Unassembled WGS sequence"/>
</dbReference>
<evidence type="ECO:0000313" key="1">
    <source>
        <dbReference type="EMBL" id="RYU95470.1"/>
    </source>
</evidence>
<dbReference type="CDD" id="cd03398">
    <property type="entry name" value="PAP2_haloperoxidase"/>
    <property type="match status" value="1"/>
</dbReference>
<dbReference type="EMBL" id="SEWF01000014">
    <property type="protein sequence ID" value="RYU95470.1"/>
    <property type="molecule type" value="Genomic_DNA"/>
</dbReference>
<accession>A0A4V1ZDA4</accession>
<dbReference type="SUPFAM" id="SSF48317">
    <property type="entry name" value="Acid phosphatase/Vanadium-dependent haloperoxidase"/>
    <property type="match status" value="1"/>
</dbReference>
<keyword evidence="2" id="KW-1185">Reference proteome</keyword>
<dbReference type="PROSITE" id="PS51257">
    <property type="entry name" value="PROKAR_LIPOPROTEIN"/>
    <property type="match status" value="1"/>
</dbReference>